<feature type="transmembrane region" description="Helical" evidence="6">
    <location>
        <begin position="242"/>
        <end position="263"/>
    </location>
</feature>
<keyword evidence="5 6" id="KW-0472">Membrane</keyword>
<comment type="caution">
    <text evidence="7">The sequence shown here is derived from an EMBL/GenBank/DDBJ whole genome shotgun (WGS) entry which is preliminary data.</text>
</comment>
<evidence type="ECO:0000256" key="5">
    <source>
        <dbReference type="ARBA" id="ARBA00023136"/>
    </source>
</evidence>
<evidence type="ECO:0000256" key="1">
    <source>
        <dbReference type="ARBA" id="ARBA00004141"/>
    </source>
</evidence>
<name>A0A9P4UKG4_9PEZI</name>
<feature type="transmembrane region" description="Helical" evidence="6">
    <location>
        <begin position="199"/>
        <end position="222"/>
    </location>
</feature>
<dbReference type="InterPro" id="IPR036259">
    <property type="entry name" value="MFS_trans_sf"/>
</dbReference>
<keyword evidence="3 6" id="KW-0812">Transmembrane</keyword>
<dbReference type="Proteomes" id="UP000799441">
    <property type="component" value="Unassembled WGS sequence"/>
</dbReference>
<reference evidence="7" key="1">
    <citation type="journal article" date="2020" name="Stud. Mycol.">
        <title>101 Dothideomycetes genomes: a test case for predicting lifestyles and emergence of pathogens.</title>
        <authorList>
            <person name="Haridas S."/>
            <person name="Albert R."/>
            <person name="Binder M."/>
            <person name="Bloem J."/>
            <person name="Labutti K."/>
            <person name="Salamov A."/>
            <person name="Andreopoulos B."/>
            <person name="Baker S."/>
            <person name="Barry K."/>
            <person name="Bills G."/>
            <person name="Bluhm B."/>
            <person name="Cannon C."/>
            <person name="Castanera R."/>
            <person name="Culley D."/>
            <person name="Daum C."/>
            <person name="Ezra D."/>
            <person name="Gonzalez J."/>
            <person name="Henrissat B."/>
            <person name="Kuo A."/>
            <person name="Liang C."/>
            <person name="Lipzen A."/>
            <person name="Lutzoni F."/>
            <person name="Magnuson J."/>
            <person name="Mondo S."/>
            <person name="Nolan M."/>
            <person name="Ohm R."/>
            <person name="Pangilinan J."/>
            <person name="Park H.-J."/>
            <person name="Ramirez L."/>
            <person name="Alfaro M."/>
            <person name="Sun H."/>
            <person name="Tritt A."/>
            <person name="Yoshinaga Y."/>
            <person name="Zwiers L.-H."/>
            <person name="Turgeon B."/>
            <person name="Goodwin S."/>
            <person name="Spatafora J."/>
            <person name="Crous P."/>
            <person name="Grigoriev I."/>
        </authorList>
    </citation>
    <scope>NUCLEOTIDE SEQUENCE</scope>
    <source>
        <strain evidence="7">CBS 116435</strain>
    </source>
</reference>
<accession>A0A9P4UKG4</accession>
<dbReference type="EMBL" id="MU003929">
    <property type="protein sequence ID" value="KAF2715905.1"/>
    <property type="molecule type" value="Genomic_DNA"/>
</dbReference>
<organism evidence="7 8">
    <name type="scientific">Polychaeton citri CBS 116435</name>
    <dbReference type="NCBI Taxonomy" id="1314669"/>
    <lineage>
        <taxon>Eukaryota</taxon>
        <taxon>Fungi</taxon>
        <taxon>Dikarya</taxon>
        <taxon>Ascomycota</taxon>
        <taxon>Pezizomycotina</taxon>
        <taxon>Dothideomycetes</taxon>
        <taxon>Dothideomycetidae</taxon>
        <taxon>Capnodiales</taxon>
        <taxon>Capnodiaceae</taxon>
        <taxon>Polychaeton</taxon>
    </lineage>
</organism>
<evidence type="ECO:0000256" key="4">
    <source>
        <dbReference type="ARBA" id="ARBA00022989"/>
    </source>
</evidence>
<gene>
    <name evidence="7" type="ORF">K431DRAFT_324156</name>
</gene>
<comment type="subcellular location">
    <subcellularLocation>
        <location evidence="1">Membrane</location>
        <topology evidence="1">Multi-pass membrane protein</topology>
    </subcellularLocation>
</comment>
<dbReference type="OrthoDB" id="3639251at2759"/>
<dbReference type="GO" id="GO:0022857">
    <property type="term" value="F:transmembrane transporter activity"/>
    <property type="evidence" value="ECO:0007669"/>
    <property type="project" value="TreeGrafter"/>
</dbReference>
<evidence type="ECO:0008006" key="9">
    <source>
        <dbReference type="Google" id="ProtNLM"/>
    </source>
</evidence>
<proteinExistence type="predicted"/>
<evidence type="ECO:0000313" key="8">
    <source>
        <dbReference type="Proteomes" id="UP000799441"/>
    </source>
</evidence>
<protein>
    <recommendedName>
        <fullName evidence="9">MFS general substrate transporter</fullName>
    </recommendedName>
</protein>
<dbReference type="SUPFAM" id="SSF103473">
    <property type="entry name" value="MFS general substrate transporter"/>
    <property type="match status" value="1"/>
</dbReference>
<evidence type="ECO:0000256" key="2">
    <source>
        <dbReference type="ARBA" id="ARBA00022448"/>
    </source>
</evidence>
<feature type="transmembrane region" description="Helical" evidence="6">
    <location>
        <begin position="99"/>
        <end position="121"/>
    </location>
</feature>
<dbReference type="PANTHER" id="PTHR43791">
    <property type="entry name" value="PERMEASE-RELATED"/>
    <property type="match status" value="1"/>
</dbReference>
<evidence type="ECO:0000313" key="7">
    <source>
        <dbReference type="EMBL" id="KAF2715905.1"/>
    </source>
</evidence>
<evidence type="ECO:0000256" key="6">
    <source>
        <dbReference type="SAM" id="Phobius"/>
    </source>
</evidence>
<dbReference type="GO" id="GO:0016020">
    <property type="term" value="C:membrane"/>
    <property type="evidence" value="ECO:0007669"/>
    <property type="project" value="UniProtKB-SubCell"/>
</dbReference>
<keyword evidence="8" id="KW-1185">Reference proteome</keyword>
<dbReference type="PANTHER" id="PTHR43791:SF39">
    <property type="entry name" value="TRANSPORTER LIZ1_SEO1, PUTATIVE (AFU_ORTHOLOGUE AFUA_3G00980)-RELATED"/>
    <property type="match status" value="1"/>
</dbReference>
<evidence type="ECO:0000256" key="3">
    <source>
        <dbReference type="ARBA" id="ARBA00022692"/>
    </source>
</evidence>
<feature type="transmembrane region" description="Helical" evidence="6">
    <location>
        <begin position="133"/>
        <end position="156"/>
    </location>
</feature>
<sequence length="266" mass="30105">MLSPRKARDTFDKSPEERKFLGKLNAVVLTYVGSNINNAFISRMKEDLSLYKNQLNYIYTVLTFATSRCNTAQQLYVMRFFVSLAESGFYPNELAKQSCIFHTCSAIASMFSGYLMAAVYHLGGVSGFKGWQWLFIVDGIISLLHIYALTLLYIFFNVSNTGSTPVFAQYLKESVSLKYEVWQINSSDTFLKGRRWPPIVFGGCINIICYACFILMRSGYGLSGLCMAWAAEICLEDREEHVLVGYITIIFLVAGLIVNTFVVRQL</sequence>
<keyword evidence="2" id="KW-0813">Transport</keyword>
<keyword evidence="4 6" id="KW-1133">Transmembrane helix</keyword>
<dbReference type="AlphaFoldDB" id="A0A9P4UKG4"/>